<dbReference type="Pfam" id="PF13302">
    <property type="entry name" value="Acetyltransf_3"/>
    <property type="match status" value="1"/>
</dbReference>
<proteinExistence type="predicted"/>
<dbReference type="RefSeq" id="WP_344152202.1">
    <property type="nucleotide sequence ID" value="NZ_BAAANF010000011.1"/>
</dbReference>
<dbReference type="CDD" id="cd04301">
    <property type="entry name" value="NAT_SF"/>
    <property type="match status" value="1"/>
</dbReference>
<feature type="domain" description="N-acetyltransferase" evidence="1">
    <location>
        <begin position="31"/>
        <end position="173"/>
    </location>
</feature>
<keyword evidence="3" id="KW-1185">Reference proteome</keyword>
<accession>A0ABN2HFL6</accession>
<sequence>MPELIAPDAALQQSWLESLAEWGTATQDGSGNYQEFDVHSAEGFAAWVKHLWARSDPSTPMKPGFVHATHWWIVEDGEYLGAITLRHSLTDKLLEGGGHVGYGVRPSARGRGLAGWALGEVVKHARERGLERVMVSCDDANLASAKTIERNGGVLEDVRETWLGTTRRYWITT</sequence>
<dbReference type="InterPro" id="IPR000182">
    <property type="entry name" value="GNAT_dom"/>
</dbReference>
<reference evidence="2 3" key="1">
    <citation type="journal article" date="2019" name="Int. J. Syst. Evol. Microbiol.">
        <title>The Global Catalogue of Microorganisms (GCM) 10K type strain sequencing project: providing services to taxonomists for standard genome sequencing and annotation.</title>
        <authorList>
            <consortium name="The Broad Institute Genomics Platform"/>
            <consortium name="The Broad Institute Genome Sequencing Center for Infectious Disease"/>
            <person name="Wu L."/>
            <person name="Ma J."/>
        </authorList>
    </citation>
    <scope>NUCLEOTIDE SEQUENCE [LARGE SCALE GENOMIC DNA]</scope>
    <source>
        <strain evidence="2 3">JCM 14307</strain>
    </source>
</reference>
<protein>
    <submittedName>
        <fullName evidence="2">GNAT family N-acetyltransferase</fullName>
    </submittedName>
</protein>
<evidence type="ECO:0000313" key="2">
    <source>
        <dbReference type="EMBL" id="GAA1686797.1"/>
    </source>
</evidence>
<gene>
    <name evidence="2" type="ORF">GCM10009745_34250</name>
</gene>
<comment type="caution">
    <text evidence="2">The sequence shown here is derived from an EMBL/GenBank/DDBJ whole genome shotgun (WGS) entry which is preliminary data.</text>
</comment>
<dbReference type="PANTHER" id="PTHR39173:SF1">
    <property type="entry name" value="ACETYLTRANSFERASE"/>
    <property type="match status" value="1"/>
</dbReference>
<dbReference type="SUPFAM" id="SSF55729">
    <property type="entry name" value="Acyl-CoA N-acyltransferases (Nat)"/>
    <property type="match status" value="1"/>
</dbReference>
<evidence type="ECO:0000313" key="3">
    <source>
        <dbReference type="Proteomes" id="UP001500280"/>
    </source>
</evidence>
<dbReference type="EMBL" id="BAAANF010000011">
    <property type="protein sequence ID" value="GAA1686797.1"/>
    <property type="molecule type" value="Genomic_DNA"/>
</dbReference>
<name>A0ABN2HFL6_9ACTN</name>
<dbReference type="InterPro" id="IPR016181">
    <property type="entry name" value="Acyl_CoA_acyltransferase"/>
</dbReference>
<dbReference type="PROSITE" id="PS51186">
    <property type="entry name" value="GNAT"/>
    <property type="match status" value="1"/>
</dbReference>
<dbReference type="PANTHER" id="PTHR39173">
    <property type="entry name" value="ACETYLTRANSFERASE"/>
    <property type="match status" value="1"/>
</dbReference>
<dbReference type="Proteomes" id="UP001500280">
    <property type="component" value="Unassembled WGS sequence"/>
</dbReference>
<evidence type="ECO:0000259" key="1">
    <source>
        <dbReference type="PROSITE" id="PS51186"/>
    </source>
</evidence>
<dbReference type="Gene3D" id="3.40.630.30">
    <property type="match status" value="1"/>
</dbReference>
<organism evidence="2 3">
    <name type="scientific">Kribbella yunnanensis</name>
    <dbReference type="NCBI Taxonomy" id="190194"/>
    <lineage>
        <taxon>Bacteria</taxon>
        <taxon>Bacillati</taxon>
        <taxon>Actinomycetota</taxon>
        <taxon>Actinomycetes</taxon>
        <taxon>Propionibacteriales</taxon>
        <taxon>Kribbellaceae</taxon>
        <taxon>Kribbella</taxon>
    </lineage>
</organism>